<keyword evidence="2" id="KW-0805">Transcription regulation</keyword>
<evidence type="ECO:0000313" key="5">
    <source>
        <dbReference type="Proteomes" id="UP001157006"/>
    </source>
</evidence>
<dbReference type="AlphaFoldDB" id="A0AAV0YV36"/>
<dbReference type="GO" id="GO:0003676">
    <property type="term" value="F:nucleic acid binding"/>
    <property type="evidence" value="ECO:0007669"/>
    <property type="project" value="InterPro"/>
</dbReference>
<keyword evidence="2" id="KW-0804">Transcription</keyword>
<evidence type="ECO:0000256" key="3">
    <source>
        <dbReference type="ARBA" id="ARBA00022946"/>
    </source>
</evidence>
<gene>
    <name evidence="4" type="ORF">VFH_I424000</name>
</gene>
<dbReference type="Proteomes" id="UP001157006">
    <property type="component" value="Chromosome 1L"/>
</dbReference>
<dbReference type="EMBL" id="OX451736">
    <property type="protein sequence ID" value="CAI8590075.1"/>
    <property type="molecule type" value="Genomic_DNA"/>
</dbReference>
<accession>A0AAV0YV36</accession>
<comment type="similarity">
    <text evidence="1">Belongs to the mTERF family.</text>
</comment>
<evidence type="ECO:0000313" key="4">
    <source>
        <dbReference type="EMBL" id="CAI8590075.1"/>
    </source>
</evidence>
<evidence type="ECO:0008006" key="6">
    <source>
        <dbReference type="Google" id="ProtNLM"/>
    </source>
</evidence>
<dbReference type="InterPro" id="IPR003690">
    <property type="entry name" value="MTERF"/>
</dbReference>
<sequence length="322" mass="36647">MFNFSTWRHKTLIYLKSLTSPQISLYFSTNTSDSTSFAVSYLIHNFGFSPQFASKLCSTYHVKFKTTQKPDSVLNFFRNYGFSEPQLRGLIAKGPYLLSCNPSKTVLPKFQFFLSKGASYSDIVKLVTKSPCVLCTSLNNQIVPAYELTRRFFQSDKDTIACAVHTPTLLCHHQLSRNIRMLIENGMLHSSIARLLQRLPRVLDTRDMPKLVEELKDLGFNPSKSAFGVALAAKTTVTKTRWKEKVDAFNKWGWSDEDVLDAFKRQPRCMSISFFNQFGEKDHSKGTSSAISTEESCTRKNSIVHSCIQHGQNLHFMIRFSG</sequence>
<dbReference type="PANTHER" id="PTHR13068">
    <property type="entry name" value="CGI-12 PROTEIN-RELATED"/>
    <property type="match status" value="1"/>
</dbReference>
<reference evidence="4 5" key="1">
    <citation type="submission" date="2023-01" db="EMBL/GenBank/DDBJ databases">
        <authorList>
            <person name="Kreplak J."/>
        </authorList>
    </citation>
    <scope>NUCLEOTIDE SEQUENCE [LARGE SCALE GENOMIC DNA]</scope>
</reference>
<evidence type="ECO:0000256" key="1">
    <source>
        <dbReference type="ARBA" id="ARBA00007692"/>
    </source>
</evidence>
<protein>
    <recommendedName>
        <fullName evidence="6">mTERF protein</fullName>
    </recommendedName>
</protein>
<proteinExistence type="inferred from homology"/>
<name>A0AAV0YV36_VICFA</name>
<dbReference type="SMART" id="SM00733">
    <property type="entry name" value="Mterf"/>
    <property type="match status" value="3"/>
</dbReference>
<organism evidence="4 5">
    <name type="scientific">Vicia faba</name>
    <name type="common">Broad bean</name>
    <name type="synonym">Faba vulgaris</name>
    <dbReference type="NCBI Taxonomy" id="3906"/>
    <lineage>
        <taxon>Eukaryota</taxon>
        <taxon>Viridiplantae</taxon>
        <taxon>Streptophyta</taxon>
        <taxon>Embryophyta</taxon>
        <taxon>Tracheophyta</taxon>
        <taxon>Spermatophyta</taxon>
        <taxon>Magnoliopsida</taxon>
        <taxon>eudicotyledons</taxon>
        <taxon>Gunneridae</taxon>
        <taxon>Pentapetalae</taxon>
        <taxon>rosids</taxon>
        <taxon>fabids</taxon>
        <taxon>Fabales</taxon>
        <taxon>Fabaceae</taxon>
        <taxon>Papilionoideae</taxon>
        <taxon>50 kb inversion clade</taxon>
        <taxon>NPAAA clade</taxon>
        <taxon>Hologalegina</taxon>
        <taxon>IRL clade</taxon>
        <taxon>Fabeae</taxon>
        <taxon>Vicia</taxon>
    </lineage>
</organism>
<dbReference type="InterPro" id="IPR038538">
    <property type="entry name" value="MTERF_sf"/>
</dbReference>
<dbReference type="Gene3D" id="1.25.70.10">
    <property type="entry name" value="Transcription termination factor 3, mitochondrial"/>
    <property type="match status" value="1"/>
</dbReference>
<keyword evidence="3" id="KW-0809">Transit peptide</keyword>
<dbReference type="Pfam" id="PF02536">
    <property type="entry name" value="mTERF"/>
    <property type="match status" value="1"/>
</dbReference>
<keyword evidence="2" id="KW-0806">Transcription termination</keyword>
<dbReference type="GO" id="GO:0006353">
    <property type="term" value="P:DNA-templated transcription termination"/>
    <property type="evidence" value="ECO:0007669"/>
    <property type="project" value="UniProtKB-KW"/>
</dbReference>
<dbReference type="PANTHER" id="PTHR13068:SF91">
    <property type="entry name" value="TRANSCRIPTION TERMINATION FACTOR FAMILY PROTEIN"/>
    <property type="match status" value="1"/>
</dbReference>
<evidence type="ECO:0000256" key="2">
    <source>
        <dbReference type="ARBA" id="ARBA00022472"/>
    </source>
</evidence>
<keyword evidence="5" id="KW-1185">Reference proteome</keyword>